<proteinExistence type="inferred from homology"/>
<dbReference type="AlphaFoldDB" id="A0A1B0DME7"/>
<dbReference type="InterPro" id="IPR036838">
    <property type="entry name" value="Ribosomal_uS10_dom_sf"/>
</dbReference>
<dbReference type="GO" id="GO:0005763">
    <property type="term" value="C:mitochondrial small ribosomal subunit"/>
    <property type="evidence" value="ECO:0007669"/>
    <property type="project" value="InterPro"/>
</dbReference>
<evidence type="ECO:0000256" key="4">
    <source>
        <dbReference type="ARBA" id="ARBA00023128"/>
    </source>
</evidence>
<evidence type="ECO:0000313" key="10">
    <source>
        <dbReference type="Proteomes" id="UP000092462"/>
    </source>
</evidence>
<dbReference type="SUPFAM" id="SSF54999">
    <property type="entry name" value="Ribosomal protein S10"/>
    <property type="match status" value="1"/>
</dbReference>
<feature type="domain" description="Small ribosomal subunit protein uS10" evidence="8">
    <location>
        <begin position="53"/>
        <end position="151"/>
    </location>
</feature>
<evidence type="ECO:0000256" key="6">
    <source>
        <dbReference type="ARBA" id="ARBA00035261"/>
    </source>
</evidence>
<reference evidence="9" key="1">
    <citation type="submission" date="2022-08" db="UniProtKB">
        <authorList>
            <consortium name="EnsemblMetazoa"/>
        </authorList>
    </citation>
    <scope>IDENTIFICATION</scope>
    <source>
        <strain evidence="9">Israel</strain>
    </source>
</reference>
<dbReference type="SMART" id="SM01403">
    <property type="entry name" value="Ribosomal_S10"/>
    <property type="match status" value="1"/>
</dbReference>
<dbReference type="PANTHER" id="PTHR13334">
    <property type="entry name" value="MITOCHONDRIAL 28S RIBOSOMAL PROTEIN S10"/>
    <property type="match status" value="1"/>
</dbReference>
<organism evidence="9 10">
    <name type="scientific">Phlebotomus papatasi</name>
    <name type="common">Sandfly</name>
    <dbReference type="NCBI Taxonomy" id="29031"/>
    <lineage>
        <taxon>Eukaryota</taxon>
        <taxon>Metazoa</taxon>
        <taxon>Ecdysozoa</taxon>
        <taxon>Arthropoda</taxon>
        <taxon>Hexapoda</taxon>
        <taxon>Insecta</taxon>
        <taxon>Pterygota</taxon>
        <taxon>Neoptera</taxon>
        <taxon>Endopterygota</taxon>
        <taxon>Diptera</taxon>
        <taxon>Nematocera</taxon>
        <taxon>Psychodoidea</taxon>
        <taxon>Psychodidae</taxon>
        <taxon>Phlebotomus</taxon>
        <taxon>Phlebotomus</taxon>
    </lineage>
</organism>
<dbReference type="Pfam" id="PF00338">
    <property type="entry name" value="Ribosomal_S10"/>
    <property type="match status" value="1"/>
</dbReference>
<dbReference type="PANTHER" id="PTHR13334:SF4">
    <property type="entry name" value="SMALL RIBOSOMAL SUBUNIT PROTEIN US10M"/>
    <property type="match status" value="1"/>
</dbReference>
<comment type="subcellular location">
    <subcellularLocation>
        <location evidence="1">Mitochondrion</location>
    </subcellularLocation>
</comment>
<dbReference type="Proteomes" id="UP000092462">
    <property type="component" value="Unassembled WGS sequence"/>
</dbReference>
<keyword evidence="3" id="KW-0689">Ribosomal protein</keyword>
<dbReference type="EnsemblMetazoa" id="PPAI009539-RA">
    <property type="protein sequence ID" value="PPAI009539-PA"/>
    <property type="gene ID" value="PPAI009539"/>
</dbReference>
<keyword evidence="5" id="KW-0687">Ribonucleoprotein</keyword>
<evidence type="ECO:0000256" key="2">
    <source>
        <dbReference type="ARBA" id="ARBA00007102"/>
    </source>
</evidence>
<comment type="similarity">
    <text evidence="2">Belongs to the universal ribosomal protein uS10 family.</text>
</comment>
<accession>A0A1B0DME7</accession>
<dbReference type="VEuPathDB" id="VectorBase:PPAPM1_000609"/>
<dbReference type="EMBL" id="AJVK01016797">
    <property type="status" value="NOT_ANNOTATED_CDS"/>
    <property type="molecule type" value="Genomic_DNA"/>
</dbReference>
<evidence type="ECO:0000256" key="7">
    <source>
        <dbReference type="ARBA" id="ARBA00035544"/>
    </source>
</evidence>
<evidence type="ECO:0000256" key="1">
    <source>
        <dbReference type="ARBA" id="ARBA00004173"/>
    </source>
</evidence>
<evidence type="ECO:0000313" key="9">
    <source>
        <dbReference type="EnsemblMetazoa" id="PPAI009539-PA"/>
    </source>
</evidence>
<dbReference type="VEuPathDB" id="VectorBase:PPAI009539"/>
<protein>
    <recommendedName>
        <fullName evidence="6">Small ribosomal subunit protein uS10m</fullName>
    </recommendedName>
    <alternativeName>
        <fullName evidence="7">28S ribosomal protein S10, mitochondrial</fullName>
    </alternativeName>
</protein>
<keyword evidence="10" id="KW-1185">Reference proteome</keyword>
<dbReference type="InterPro" id="IPR027486">
    <property type="entry name" value="Ribosomal_uS10_dom"/>
</dbReference>
<evidence type="ECO:0000256" key="3">
    <source>
        <dbReference type="ARBA" id="ARBA00022980"/>
    </source>
</evidence>
<dbReference type="InterPro" id="IPR040055">
    <property type="entry name" value="Ribosomal_uS10m"/>
</dbReference>
<evidence type="ECO:0000259" key="8">
    <source>
        <dbReference type="SMART" id="SM01403"/>
    </source>
</evidence>
<name>A0A1B0DME7_PHLPP</name>
<keyword evidence="4" id="KW-0496">Mitochondrion</keyword>
<dbReference type="Gene3D" id="3.30.70.600">
    <property type="entry name" value="Ribosomal protein S10 domain"/>
    <property type="match status" value="1"/>
</dbReference>
<sequence length="156" mass="18173">MQNLRNVLPIIYPNLRNIRQLSSFHAAPNPEHKDADTLPTGQPELDKLYSKLEIELRGVDPTVLKSYSWFATTAAEHMGIEVGECWALKKAHHDRMTLLRCVHIFKKHRVQYEMRTYFRYMNFHKLTGSTLDTFLEYIERNIPEGVALKDPFGNGE</sequence>
<evidence type="ECO:0000256" key="5">
    <source>
        <dbReference type="ARBA" id="ARBA00023274"/>
    </source>
</evidence>